<gene>
    <name evidence="1" type="ORF">MNOR_LOCUS36920</name>
</gene>
<keyword evidence="2" id="KW-1185">Reference proteome</keyword>
<proteinExistence type="predicted"/>
<dbReference type="AlphaFoldDB" id="A0AAV2SFG6"/>
<protein>
    <submittedName>
        <fullName evidence="1">Uncharacterized protein</fullName>
    </submittedName>
</protein>
<dbReference type="Proteomes" id="UP001497623">
    <property type="component" value="Unassembled WGS sequence"/>
</dbReference>
<evidence type="ECO:0000313" key="2">
    <source>
        <dbReference type="Proteomes" id="UP001497623"/>
    </source>
</evidence>
<dbReference type="EMBL" id="CAXKWB010070512">
    <property type="protein sequence ID" value="CAL4194223.1"/>
    <property type="molecule type" value="Genomic_DNA"/>
</dbReference>
<comment type="caution">
    <text evidence="1">The sequence shown here is derived from an EMBL/GenBank/DDBJ whole genome shotgun (WGS) entry which is preliminary data.</text>
</comment>
<evidence type="ECO:0000313" key="1">
    <source>
        <dbReference type="EMBL" id="CAL4194223.1"/>
    </source>
</evidence>
<accession>A0AAV2SFG6</accession>
<sequence>AVFWTGMICLLIAASIYVLTTTTITGRSISSLSSKVGYEHLGGAEETAYPEVDILLLLLEKAFSQYNVPRVYECRRRVVCEAHSKQSGIKPQAAKDLQHALRFVTPDTMKTSEAVTYDLLGLRDAADYGITHNECQQYVHQCSDTNLNKSKI</sequence>
<organism evidence="1 2">
    <name type="scientific">Meganyctiphanes norvegica</name>
    <name type="common">Northern krill</name>
    <name type="synonym">Thysanopoda norvegica</name>
    <dbReference type="NCBI Taxonomy" id="48144"/>
    <lineage>
        <taxon>Eukaryota</taxon>
        <taxon>Metazoa</taxon>
        <taxon>Ecdysozoa</taxon>
        <taxon>Arthropoda</taxon>
        <taxon>Crustacea</taxon>
        <taxon>Multicrustacea</taxon>
        <taxon>Malacostraca</taxon>
        <taxon>Eumalacostraca</taxon>
        <taxon>Eucarida</taxon>
        <taxon>Euphausiacea</taxon>
        <taxon>Euphausiidae</taxon>
        <taxon>Meganyctiphanes</taxon>
    </lineage>
</organism>
<feature type="non-terminal residue" evidence="1">
    <location>
        <position position="1"/>
    </location>
</feature>
<name>A0AAV2SFG6_MEGNR</name>
<reference evidence="1 2" key="1">
    <citation type="submission" date="2024-05" db="EMBL/GenBank/DDBJ databases">
        <authorList>
            <person name="Wallberg A."/>
        </authorList>
    </citation>
    <scope>NUCLEOTIDE SEQUENCE [LARGE SCALE GENOMIC DNA]</scope>
</reference>